<dbReference type="GO" id="GO:0050660">
    <property type="term" value="F:flavin adenine dinucleotide binding"/>
    <property type="evidence" value="ECO:0007669"/>
    <property type="project" value="InterPro"/>
</dbReference>
<dbReference type="Pfam" id="PF05199">
    <property type="entry name" value="GMC_oxred_C"/>
    <property type="match status" value="1"/>
</dbReference>
<dbReference type="AlphaFoldDB" id="A0A2T2NRY9"/>
<keyword evidence="5" id="KW-1185">Reference proteome</keyword>
<feature type="active site" description="Proton acceptor" evidence="2">
    <location>
        <position position="601"/>
    </location>
</feature>
<feature type="active site" description="Proton donor" evidence="2">
    <location>
        <position position="558"/>
    </location>
</feature>
<dbReference type="Gene3D" id="3.50.50.60">
    <property type="entry name" value="FAD/NAD(P)-binding domain"/>
    <property type="match status" value="1"/>
</dbReference>
<dbReference type="Pfam" id="PF00732">
    <property type="entry name" value="GMC_oxred_N"/>
    <property type="match status" value="1"/>
</dbReference>
<evidence type="ECO:0000256" key="1">
    <source>
        <dbReference type="ARBA" id="ARBA00010790"/>
    </source>
</evidence>
<dbReference type="InterPro" id="IPR007867">
    <property type="entry name" value="GMC_OxRtase_C"/>
</dbReference>
<dbReference type="InterPro" id="IPR012132">
    <property type="entry name" value="GMC_OxRdtase"/>
</dbReference>
<feature type="domain" description="Glucose-methanol-choline oxidoreductase N-terminal" evidence="3">
    <location>
        <begin position="291"/>
        <end position="305"/>
    </location>
</feature>
<dbReference type="OrthoDB" id="269227at2759"/>
<dbReference type="Gene3D" id="3.30.560.10">
    <property type="entry name" value="Glucose Oxidase, domain 3"/>
    <property type="match status" value="1"/>
</dbReference>
<dbReference type="InterPro" id="IPR000172">
    <property type="entry name" value="GMC_OxRdtase_N"/>
</dbReference>
<dbReference type="GO" id="GO:0016614">
    <property type="term" value="F:oxidoreductase activity, acting on CH-OH group of donors"/>
    <property type="evidence" value="ECO:0007669"/>
    <property type="project" value="InterPro"/>
</dbReference>
<protein>
    <submittedName>
        <fullName evidence="4">Alcohol oxidase</fullName>
    </submittedName>
</protein>
<evidence type="ECO:0000313" key="5">
    <source>
        <dbReference type="Proteomes" id="UP000240883"/>
    </source>
</evidence>
<evidence type="ECO:0000259" key="3">
    <source>
        <dbReference type="PROSITE" id="PS00624"/>
    </source>
</evidence>
<evidence type="ECO:0000256" key="2">
    <source>
        <dbReference type="PIRSR" id="PIRSR000137-1"/>
    </source>
</evidence>
<dbReference type="Proteomes" id="UP000240883">
    <property type="component" value="Unassembled WGS sequence"/>
</dbReference>
<dbReference type="PANTHER" id="PTHR11552">
    <property type="entry name" value="GLUCOSE-METHANOL-CHOLINE GMC OXIDOREDUCTASE"/>
    <property type="match status" value="1"/>
</dbReference>
<proteinExistence type="inferred from homology"/>
<accession>A0A2T2NRY9</accession>
<dbReference type="SUPFAM" id="SSF54373">
    <property type="entry name" value="FAD-linked reductases, C-terminal domain"/>
    <property type="match status" value="1"/>
</dbReference>
<dbReference type="SUPFAM" id="SSF51905">
    <property type="entry name" value="FAD/NAD(P)-binding domain"/>
    <property type="match status" value="1"/>
</dbReference>
<gene>
    <name evidence="4" type="ORF">BS50DRAFT_573151</name>
</gene>
<sequence>MWPSVPYPERSAEDVDGKTFDYIVVGGGTAGCALASRLSEDPNVSVLLIERGHVKDSLLSRMPLLSQNWTWSEALQVQSSILTEPIDSAHGRRNRLMAVNGIGGGSRLNAMLWTRGSPGNYTAWSNMGLNDWTWDKVEPYFKRLENVVSQQDKSKLDVRGRAGPIEVSRPPYPFKWLQYFEKATRNIGISAVDDYNHPEAPSCGYVTLDTAIGKSGERVSAFSAYLSKKVALERIEHLSVCTGTIASRLEMTGDEKVGHTITGVHIRPSKGEKPDKDYFVKARREVILACGAMTTPQLLLLSGIGPSGEGSAESRLGIPLVKELPAVGADFSDHYAVPVMLELPRNDTFSILQSLWALWYILLWIFTGKGYVGFSATPTAIFLHTDSIDDETMQVWTPHKKKMSKNHDVPNIEIMLMPVNSFQRPFPNRSLFSFYSTVLQPRAKGRLEITSTDPLVNPKITHPLLAHEHDVKEARLAVRLTMRLADEFQNLYPYPAPFAFAPGNNIEELSEWEKQGGFQAPILEGTTAGSASENKTWRNVTDAEIDHYMRRTGHSALHYSSTCPMGTNEKNGVVDQRLMVFGFKNLRIADASVLPKVPSAHTMAPILMVAERCADFIKSSWN</sequence>
<dbReference type="PANTHER" id="PTHR11552:SF219">
    <property type="entry name" value="GLUCOSE-METHANOL-CHOLINE OXIDOREDUCTASE N-TERMINAL DOMAIN-CONTAINING PROTEIN"/>
    <property type="match status" value="1"/>
</dbReference>
<organism evidence="4 5">
    <name type="scientific">Corynespora cassiicola Philippines</name>
    <dbReference type="NCBI Taxonomy" id="1448308"/>
    <lineage>
        <taxon>Eukaryota</taxon>
        <taxon>Fungi</taxon>
        <taxon>Dikarya</taxon>
        <taxon>Ascomycota</taxon>
        <taxon>Pezizomycotina</taxon>
        <taxon>Dothideomycetes</taxon>
        <taxon>Pleosporomycetidae</taxon>
        <taxon>Pleosporales</taxon>
        <taxon>Corynesporascaceae</taxon>
        <taxon>Corynespora</taxon>
    </lineage>
</organism>
<reference evidence="4 5" key="1">
    <citation type="journal article" date="2018" name="Front. Microbiol.">
        <title>Genome-Wide Analysis of Corynespora cassiicola Leaf Fall Disease Putative Effectors.</title>
        <authorList>
            <person name="Lopez D."/>
            <person name="Ribeiro S."/>
            <person name="Label P."/>
            <person name="Fumanal B."/>
            <person name="Venisse J.S."/>
            <person name="Kohler A."/>
            <person name="de Oliveira R.R."/>
            <person name="Labutti K."/>
            <person name="Lipzen A."/>
            <person name="Lail K."/>
            <person name="Bauer D."/>
            <person name="Ohm R.A."/>
            <person name="Barry K.W."/>
            <person name="Spatafora J."/>
            <person name="Grigoriev I.V."/>
            <person name="Martin F.M."/>
            <person name="Pujade-Renaud V."/>
        </authorList>
    </citation>
    <scope>NUCLEOTIDE SEQUENCE [LARGE SCALE GENOMIC DNA]</scope>
    <source>
        <strain evidence="4 5">Philippines</strain>
    </source>
</reference>
<dbReference type="InterPro" id="IPR036188">
    <property type="entry name" value="FAD/NAD-bd_sf"/>
</dbReference>
<dbReference type="PROSITE" id="PS00624">
    <property type="entry name" value="GMC_OXRED_2"/>
    <property type="match status" value="1"/>
</dbReference>
<dbReference type="PIRSF" id="PIRSF000137">
    <property type="entry name" value="Alcohol_oxidase"/>
    <property type="match status" value="1"/>
</dbReference>
<comment type="similarity">
    <text evidence="1">Belongs to the GMC oxidoreductase family.</text>
</comment>
<name>A0A2T2NRY9_CORCC</name>
<dbReference type="EMBL" id="KZ678134">
    <property type="protein sequence ID" value="PSN68201.1"/>
    <property type="molecule type" value="Genomic_DNA"/>
</dbReference>
<evidence type="ECO:0000313" key="4">
    <source>
        <dbReference type="EMBL" id="PSN68201.1"/>
    </source>
</evidence>